<organism evidence="6 7">
    <name type="scientific">Smittium culicis</name>
    <dbReference type="NCBI Taxonomy" id="133412"/>
    <lineage>
        <taxon>Eukaryota</taxon>
        <taxon>Fungi</taxon>
        <taxon>Fungi incertae sedis</taxon>
        <taxon>Zoopagomycota</taxon>
        <taxon>Kickxellomycotina</taxon>
        <taxon>Harpellomycetes</taxon>
        <taxon>Harpellales</taxon>
        <taxon>Legeriomycetaceae</taxon>
        <taxon>Smittium</taxon>
    </lineage>
</organism>
<dbReference type="AlphaFoldDB" id="A0A1R1X591"/>
<keyword evidence="2" id="KW-0186">Copper</keyword>
<gene>
    <name evidence="6" type="ORF">AYI70_g10719</name>
</gene>
<evidence type="ECO:0000256" key="1">
    <source>
        <dbReference type="ARBA" id="ARBA00022723"/>
    </source>
</evidence>
<dbReference type="GO" id="GO:0046872">
    <property type="term" value="F:metal ion binding"/>
    <property type="evidence" value="ECO:0007669"/>
    <property type="project" value="UniProtKB-KW"/>
</dbReference>
<dbReference type="OrthoDB" id="6132182at2759"/>
<feature type="chain" id="PRO_5013317467" evidence="4">
    <location>
        <begin position="21"/>
        <end position="462"/>
    </location>
</feature>
<dbReference type="Gene3D" id="1.10.1280.10">
    <property type="entry name" value="Di-copper center containing domain from catechol oxidase"/>
    <property type="match status" value="1"/>
</dbReference>
<dbReference type="Pfam" id="PF00264">
    <property type="entry name" value="Tyrosinase"/>
    <property type="match status" value="1"/>
</dbReference>
<dbReference type="GO" id="GO:0016491">
    <property type="term" value="F:oxidoreductase activity"/>
    <property type="evidence" value="ECO:0007669"/>
    <property type="project" value="InterPro"/>
</dbReference>
<dbReference type="SUPFAM" id="SSF48056">
    <property type="entry name" value="Di-copper centre-containing domain"/>
    <property type="match status" value="1"/>
</dbReference>
<feature type="signal peptide" evidence="4">
    <location>
        <begin position="1"/>
        <end position="20"/>
    </location>
</feature>
<dbReference type="STRING" id="133412.A0A1R1X591"/>
<keyword evidence="1" id="KW-0479">Metal-binding</keyword>
<evidence type="ECO:0000259" key="5">
    <source>
        <dbReference type="PROSITE" id="PS00497"/>
    </source>
</evidence>
<dbReference type="InterPro" id="IPR050316">
    <property type="entry name" value="Tyrosinase/Hemocyanin"/>
</dbReference>
<dbReference type="PANTHER" id="PTHR11474:SF126">
    <property type="entry name" value="TYROSINASE-LIKE PROTEIN TYR-1-RELATED"/>
    <property type="match status" value="1"/>
</dbReference>
<dbReference type="PRINTS" id="PR00092">
    <property type="entry name" value="TYROSINASE"/>
</dbReference>
<dbReference type="InterPro" id="IPR002227">
    <property type="entry name" value="Tyrosinase_Cu-bd"/>
</dbReference>
<evidence type="ECO:0000313" key="7">
    <source>
        <dbReference type="Proteomes" id="UP000187283"/>
    </source>
</evidence>
<comment type="caution">
    <text evidence="6">The sequence shown here is derived from an EMBL/GenBank/DDBJ whole genome shotgun (WGS) entry which is preliminary data.</text>
</comment>
<feature type="region of interest" description="Disordered" evidence="3">
    <location>
        <begin position="401"/>
        <end position="423"/>
    </location>
</feature>
<evidence type="ECO:0000313" key="6">
    <source>
        <dbReference type="EMBL" id="OMJ09805.1"/>
    </source>
</evidence>
<keyword evidence="4" id="KW-0732">Signal</keyword>
<dbReference type="InterPro" id="IPR008922">
    <property type="entry name" value="Di-copper_centre_dom_sf"/>
</dbReference>
<keyword evidence="7" id="KW-1185">Reference proteome</keyword>
<dbReference type="EMBL" id="LSSN01005305">
    <property type="protein sequence ID" value="OMJ09805.1"/>
    <property type="molecule type" value="Genomic_DNA"/>
</dbReference>
<evidence type="ECO:0000256" key="2">
    <source>
        <dbReference type="ARBA" id="ARBA00023008"/>
    </source>
</evidence>
<dbReference type="PROSITE" id="PS00497">
    <property type="entry name" value="TYROSINASE_1"/>
    <property type="match status" value="1"/>
</dbReference>
<reference evidence="6 7" key="1">
    <citation type="submission" date="2017-01" db="EMBL/GenBank/DDBJ databases">
        <authorList>
            <person name="Mah S.A."/>
            <person name="Swanson W.J."/>
            <person name="Moy G.W."/>
            <person name="Vacquier V.D."/>
        </authorList>
    </citation>
    <scope>NUCLEOTIDE SEQUENCE [LARGE SCALE GENOMIC DNA]</scope>
    <source>
        <strain evidence="6 7">GSMNP</strain>
    </source>
</reference>
<dbReference type="Proteomes" id="UP000187283">
    <property type="component" value="Unassembled WGS sequence"/>
</dbReference>
<name>A0A1R1X591_9FUNG</name>
<feature type="domain" description="Tyrosinase copper-binding" evidence="5">
    <location>
        <begin position="71"/>
        <end position="88"/>
    </location>
</feature>
<proteinExistence type="predicted"/>
<evidence type="ECO:0000256" key="4">
    <source>
        <dbReference type="SAM" id="SignalP"/>
    </source>
</evidence>
<dbReference type="PANTHER" id="PTHR11474">
    <property type="entry name" value="TYROSINASE FAMILY MEMBER"/>
    <property type="match status" value="1"/>
</dbReference>
<evidence type="ECO:0000256" key="3">
    <source>
        <dbReference type="SAM" id="MobiDB-lite"/>
    </source>
</evidence>
<protein>
    <submittedName>
        <fullName evidence="6">Tyrosinase</fullName>
    </submittedName>
</protein>
<feature type="compositionally biased region" description="Low complexity" evidence="3">
    <location>
        <begin position="401"/>
        <end position="412"/>
    </location>
</feature>
<accession>A0A1R1X591</accession>
<sequence>MKFSSSSVFIALAIIGSSNSQRCSNIPTRKEIRSLSSSEYNTYTSTLNQLYNLGWFNWFAFIHTRFFGPIHGSPQFLPWHRRFVLEFESLAQYYNPQYVQPYWDASIDFANPSRSVVLSGQYVGGDGRGDDRCIPNGIQAGWINAIPDGKCLRRQFENNGNINPYISPEALSSDIQTSVDFADYSYKLESWFHNQVHSSIGLDMLSSYSPLDALFMLHHSNIDRLWWRFQSAKSQNLLSYSQSTDERVTFYNNKVSDLLQVGYGFLCYQYADAPALRRRDDGSASDVDAVLKTPEMNLATALNSDTLKKYFPHLLDDSTNINSVAMPNVVSENAINYAKSRQNDGYAPPVAAAIAPFAAIADDADLSLNSASSPASNLTITPVNESVADTIVAVANSNSVGSGAGAASGPSSDKPKMPYPSRVPESLLRMHNNDIDKYNLYYQSVIEFVDVLNAQGYVSPYI</sequence>